<dbReference type="EMBL" id="AWSD01000105">
    <property type="protein sequence ID" value="ERH20611.1"/>
    <property type="molecule type" value="Genomic_DNA"/>
</dbReference>
<dbReference type="AlphaFoldDB" id="U1QE68"/>
<protein>
    <submittedName>
        <fullName evidence="1">Uncharacterized protein</fullName>
    </submittedName>
</protein>
<name>U1QE68_9ACTO</name>
<evidence type="ECO:0000313" key="1">
    <source>
        <dbReference type="EMBL" id="ERH20611.1"/>
    </source>
</evidence>
<sequence>MGDSERAPTTHRHHTEITPTWSCARCQRRVSMIRSEHVWNCRPRRPSD</sequence>
<gene>
    <name evidence="1" type="ORF">HMPREF1549_01091</name>
</gene>
<accession>U1QE68</accession>
<dbReference type="HOGENOM" id="CLU_3148529_0_0_11"/>
<dbReference type="Proteomes" id="UP000016498">
    <property type="component" value="Unassembled WGS sequence"/>
</dbReference>
<comment type="caution">
    <text evidence="1">The sequence shown here is derived from an EMBL/GenBank/DDBJ whole genome shotgun (WGS) entry which is preliminary data.</text>
</comment>
<organism evidence="1 2">
    <name type="scientific">Actinomyces johnsonii F0510</name>
    <dbReference type="NCBI Taxonomy" id="1227262"/>
    <lineage>
        <taxon>Bacteria</taxon>
        <taxon>Bacillati</taxon>
        <taxon>Actinomycetota</taxon>
        <taxon>Actinomycetes</taxon>
        <taxon>Actinomycetales</taxon>
        <taxon>Actinomycetaceae</taxon>
        <taxon>Actinomyces</taxon>
    </lineage>
</organism>
<reference evidence="1 2" key="1">
    <citation type="submission" date="2013-06" db="EMBL/GenBank/DDBJ databases">
        <authorList>
            <person name="Weinstock G."/>
            <person name="Sodergren E."/>
            <person name="Lobos E.A."/>
            <person name="Fulton L."/>
            <person name="Fulton R."/>
            <person name="Courtney L."/>
            <person name="Fronick C."/>
            <person name="O'Laughlin M."/>
            <person name="Godfrey J."/>
            <person name="Wilson R.M."/>
            <person name="Miner T."/>
            <person name="Farmer C."/>
            <person name="Delehaunty K."/>
            <person name="Cordes M."/>
            <person name="Minx P."/>
            <person name="Tomlinson C."/>
            <person name="Chen J."/>
            <person name="Wollam A."/>
            <person name="Pepin K.H."/>
            <person name="Bhonagiri V."/>
            <person name="Zhang X."/>
            <person name="Warren W."/>
            <person name="Mitreva M."/>
            <person name="Mardis E.R."/>
            <person name="Wilson R.K."/>
        </authorList>
    </citation>
    <scope>NUCLEOTIDE SEQUENCE [LARGE SCALE GENOMIC DNA]</scope>
    <source>
        <strain evidence="1 2">F0510</strain>
    </source>
</reference>
<proteinExistence type="predicted"/>
<evidence type="ECO:0000313" key="2">
    <source>
        <dbReference type="Proteomes" id="UP000016498"/>
    </source>
</evidence>